<dbReference type="HOGENOM" id="CLU_041217_10_1_1"/>
<dbReference type="GO" id="GO:0005525">
    <property type="term" value="F:GTP binding"/>
    <property type="evidence" value="ECO:0007669"/>
    <property type="project" value="UniProtKB-KW"/>
</dbReference>
<evidence type="ECO:0000313" key="6">
    <source>
        <dbReference type="EMBL" id="EDV46152.1"/>
    </source>
</evidence>
<keyword evidence="2" id="KW-0547">Nucleotide-binding</keyword>
<dbReference type="PROSITE" id="PS51419">
    <property type="entry name" value="RAB"/>
    <property type="match status" value="1"/>
</dbReference>
<accession>B3NW19</accession>
<evidence type="ECO:0000256" key="2">
    <source>
        <dbReference type="ARBA" id="ARBA00022741"/>
    </source>
</evidence>
<dbReference type="PRINTS" id="PR00449">
    <property type="entry name" value="RASTRNSFRMNG"/>
</dbReference>
<dbReference type="SMART" id="SM00175">
    <property type="entry name" value="RAB"/>
    <property type="match status" value="1"/>
</dbReference>
<dbReference type="GO" id="GO:0003924">
    <property type="term" value="F:GTPase activity"/>
    <property type="evidence" value="ECO:0007669"/>
    <property type="project" value="InterPro"/>
</dbReference>
<dbReference type="PhylomeDB" id="B3NW19"/>
<dbReference type="NCBIfam" id="TIGR00231">
    <property type="entry name" value="small_GTP"/>
    <property type="match status" value="1"/>
</dbReference>
<dbReference type="SUPFAM" id="SSF52540">
    <property type="entry name" value="P-loop containing nucleoside triphosphate hydrolases"/>
    <property type="match status" value="1"/>
</dbReference>
<evidence type="ECO:0000313" key="7">
    <source>
        <dbReference type="Proteomes" id="UP000008711"/>
    </source>
</evidence>
<dbReference type="eggNOG" id="KOG0084">
    <property type="taxonomic scope" value="Eukaryota"/>
</dbReference>
<dbReference type="KEGG" id="der:6551406"/>
<dbReference type="Pfam" id="PF00071">
    <property type="entry name" value="Ras"/>
    <property type="match status" value="1"/>
</dbReference>
<sequence>MSFYKYLFKILVLGDSGVGKSCLLMRFSDDRFTGKYLCTVGVDFKVRSVEVAGQPVKLQLWDTAGEERFKSMLPAYYRGAHGILLVYDTTSAKSFRSIDGWLEEIQLKCPDGVNVLLVGNKCDDLQHRQVSLEQGVHYADRRALGFREVSAKSGANVNYVFAALAVDIYNRLVACVPNRLSAGQDEKDEAEDNAKLAVEHINLVGKNRLRARNNESCC</sequence>
<comment type="similarity">
    <text evidence="1">Belongs to the small GTPase superfamily. Rab family.</text>
</comment>
<reference evidence="6 7" key="1">
    <citation type="journal article" date="2007" name="Nature">
        <title>Evolution of genes and genomes on the Drosophila phylogeny.</title>
        <authorList>
            <consortium name="Drosophila 12 Genomes Consortium"/>
            <person name="Clark A.G."/>
            <person name="Eisen M.B."/>
            <person name="Smith D.R."/>
            <person name="Bergman C.M."/>
            <person name="Oliver B."/>
            <person name="Markow T.A."/>
            <person name="Kaufman T.C."/>
            <person name="Kellis M."/>
            <person name="Gelbart W."/>
            <person name="Iyer V.N."/>
            <person name="Pollard D.A."/>
            <person name="Sackton T.B."/>
            <person name="Larracuente A.M."/>
            <person name="Singh N.D."/>
            <person name="Abad J.P."/>
            <person name="Abt D.N."/>
            <person name="Adryan B."/>
            <person name="Aguade M."/>
            <person name="Akashi H."/>
            <person name="Anderson W.W."/>
            <person name="Aquadro C.F."/>
            <person name="Ardell D.H."/>
            <person name="Arguello R."/>
            <person name="Artieri C.G."/>
            <person name="Barbash D.A."/>
            <person name="Barker D."/>
            <person name="Barsanti P."/>
            <person name="Batterham P."/>
            <person name="Batzoglou S."/>
            <person name="Begun D."/>
            <person name="Bhutkar A."/>
            <person name="Blanco E."/>
            <person name="Bosak S.A."/>
            <person name="Bradley R.K."/>
            <person name="Brand A.D."/>
            <person name="Brent M.R."/>
            <person name="Brooks A.N."/>
            <person name="Brown R.H."/>
            <person name="Butlin R.K."/>
            <person name="Caggese C."/>
            <person name="Calvi B.R."/>
            <person name="Bernardo de Carvalho A."/>
            <person name="Caspi A."/>
            <person name="Castrezana S."/>
            <person name="Celniker S.E."/>
            <person name="Chang J.L."/>
            <person name="Chapple C."/>
            <person name="Chatterji S."/>
            <person name="Chinwalla A."/>
            <person name="Civetta A."/>
            <person name="Clifton S.W."/>
            <person name="Comeron J.M."/>
            <person name="Costello J.C."/>
            <person name="Coyne J.A."/>
            <person name="Daub J."/>
            <person name="David R.G."/>
            <person name="Delcher A.L."/>
            <person name="Delehaunty K."/>
            <person name="Do C.B."/>
            <person name="Ebling H."/>
            <person name="Edwards K."/>
            <person name="Eickbush T."/>
            <person name="Evans J.D."/>
            <person name="Filipski A."/>
            <person name="Findeiss S."/>
            <person name="Freyhult E."/>
            <person name="Fulton L."/>
            <person name="Fulton R."/>
            <person name="Garcia A.C."/>
            <person name="Gardiner A."/>
            <person name="Garfield D.A."/>
            <person name="Garvin B.E."/>
            <person name="Gibson G."/>
            <person name="Gilbert D."/>
            <person name="Gnerre S."/>
            <person name="Godfrey J."/>
            <person name="Good R."/>
            <person name="Gotea V."/>
            <person name="Gravely B."/>
            <person name="Greenberg A.J."/>
            <person name="Griffiths-Jones S."/>
            <person name="Gross S."/>
            <person name="Guigo R."/>
            <person name="Gustafson E.A."/>
            <person name="Haerty W."/>
            <person name="Hahn M.W."/>
            <person name="Halligan D.L."/>
            <person name="Halpern A.L."/>
            <person name="Halter G.M."/>
            <person name="Han M.V."/>
            <person name="Heger A."/>
            <person name="Hillier L."/>
            <person name="Hinrichs A.S."/>
            <person name="Holmes I."/>
            <person name="Hoskins R.A."/>
            <person name="Hubisz M.J."/>
            <person name="Hultmark D."/>
            <person name="Huntley M.A."/>
            <person name="Jaffe D.B."/>
            <person name="Jagadeeshan S."/>
            <person name="Jeck W.R."/>
            <person name="Johnson J."/>
            <person name="Jones C.D."/>
            <person name="Jordan W.C."/>
            <person name="Karpen G.H."/>
            <person name="Kataoka E."/>
            <person name="Keightley P.D."/>
            <person name="Kheradpour P."/>
            <person name="Kirkness E.F."/>
            <person name="Koerich L.B."/>
            <person name="Kristiansen K."/>
            <person name="Kudrna D."/>
            <person name="Kulathinal R.J."/>
            <person name="Kumar S."/>
            <person name="Kwok R."/>
            <person name="Lander E."/>
            <person name="Langley C.H."/>
            <person name="Lapoint R."/>
            <person name="Lazzaro B.P."/>
            <person name="Lee S.J."/>
            <person name="Levesque L."/>
            <person name="Li R."/>
            <person name="Lin C.F."/>
            <person name="Lin M.F."/>
            <person name="Lindblad-Toh K."/>
            <person name="Llopart A."/>
            <person name="Long M."/>
            <person name="Low L."/>
            <person name="Lozovsky E."/>
            <person name="Lu J."/>
            <person name="Luo M."/>
            <person name="Machado C.A."/>
            <person name="Makalowski W."/>
            <person name="Marzo M."/>
            <person name="Matsuda M."/>
            <person name="Matzkin L."/>
            <person name="McAllister B."/>
            <person name="McBride C.S."/>
            <person name="McKernan B."/>
            <person name="McKernan K."/>
            <person name="Mendez-Lago M."/>
            <person name="Minx P."/>
            <person name="Mollenhauer M.U."/>
            <person name="Montooth K."/>
            <person name="Mount S.M."/>
            <person name="Mu X."/>
            <person name="Myers E."/>
            <person name="Negre B."/>
            <person name="Newfeld S."/>
            <person name="Nielsen R."/>
            <person name="Noor M.A."/>
            <person name="O'Grady P."/>
            <person name="Pachter L."/>
            <person name="Papaceit M."/>
            <person name="Parisi M.J."/>
            <person name="Parisi M."/>
            <person name="Parts L."/>
            <person name="Pedersen J.S."/>
            <person name="Pesole G."/>
            <person name="Phillippy A.M."/>
            <person name="Ponting C.P."/>
            <person name="Pop M."/>
            <person name="Porcelli D."/>
            <person name="Powell J.R."/>
            <person name="Prohaska S."/>
            <person name="Pruitt K."/>
            <person name="Puig M."/>
            <person name="Quesneville H."/>
            <person name="Ram K.R."/>
            <person name="Rand D."/>
            <person name="Rasmussen M.D."/>
            <person name="Reed L.K."/>
            <person name="Reenan R."/>
            <person name="Reily A."/>
            <person name="Remington K.A."/>
            <person name="Rieger T.T."/>
            <person name="Ritchie M.G."/>
            <person name="Robin C."/>
            <person name="Rogers Y.H."/>
            <person name="Rohde C."/>
            <person name="Rozas J."/>
            <person name="Rubenfield M.J."/>
            <person name="Ruiz A."/>
            <person name="Russo S."/>
            <person name="Salzberg S.L."/>
            <person name="Sanchez-Gracia A."/>
            <person name="Saranga D.J."/>
            <person name="Sato H."/>
            <person name="Schaeffer S.W."/>
            <person name="Schatz M.C."/>
            <person name="Schlenke T."/>
            <person name="Schwartz R."/>
            <person name="Segarra C."/>
            <person name="Singh R.S."/>
            <person name="Sirot L."/>
            <person name="Sirota M."/>
            <person name="Sisneros N.B."/>
            <person name="Smith C.D."/>
            <person name="Smith T.F."/>
            <person name="Spieth J."/>
            <person name="Stage D.E."/>
            <person name="Stark A."/>
            <person name="Stephan W."/>
            <person name="Strausberg R.L."/>
            <person name="Strempel S."/>
            <person name="Sturgill D."/>
            <person name="Sutton G."/>
            <person name="Sutton G.G."/>
            <person name="Tao W."/>
            <person name="Teichmann S."/>
            <person name="Tobari Y.N."/>
            <person name="Tomimura Y."/>
            <person name="Tsolas J.M."/>
            <person name="Valente V.L."/>
            <person name="Venter E."/>
            <person name="Venter J.C."/>
            <person name="Vicario S."/>
            <person name="Vieira F.G."/>
            <person name="Vilella A.J."/>
            <person name="Villasante A."/>
            <person name="Walenz B."/>
            <person name="Wang J."/>
            <person name="Wasserman M."/>
            <person name="Watts T."/>
            <person name="Wilson D."/>
            <person name="Wilson R.K."/>
            <person name="Wing R.A."/>
            <person name="Wolfner M.F."/>
            <person name="Wong A."/>
            <person name="Wong G.K."/>
            <person name="Wu C.I."/>
            <person name="Wu G."/>
            <person name="Yamamoto D."/>
            <person name="Yang H.P."/>
            <person name="Yang S.P."/>
            <person name="Yorke J.A."/>
            <person name="Yoshida K."/>
            <person name="Zdobnov E."/>
            <person name="Zhang P."/>
            <person name="Zhang Y."/>
            <person name="Zimin A.V."/>
            <person name="Baldwin J."/>
            <person name="Abdouelleil A."/>
            <person name="Abdulkadir J."/>
            <person name="Abebe A."/>
            <person name="Abera B."/>
            <person name="Abreu J."/>
            <person name="Acer S.C."/>
            <person name="Aftuck L."/>
            <person name="Alexander A."/>
            <person name="An P."/>
            <person name="Anderson E."/>
            <person name="Anderson S."/>
            <person name="Arachi H."/>
            <person name="Azer M."/>
            <person name="Bachantsang P."/>
            <person name="Barry A."/>
            <person name="Bayul T."/>
            <person name="Berlin A."/>
            <person name="Bessette D."/>
            <person name="Bloom T."/>
            <person name="Blye J."/>
            <person name="Boguslavskiy L."/>
            <person name="Bonnet C."/>
            <person name="Boukhgalter B."/>
            <person name="Bourzgui I."/>
            <person name="Brown A."/>
            <person name="Cahill P."/>
            <person name="Channer S."/>
            <person name="Cheshatsang Y."/>
            <person name="Chuda L."/>
            <person name="Citroen M."/>
            <person name="Collymore A."/>
            <person name="Cooke P."/>
            <person name="Costello M."/>
            <person name="D'Aco K."/>
            <person name="Daza R."/>
            <person name="De Haan G."/>
            <person name="DeGray S."/>
            <person name="DeMaso C."/>
            <person name="Dhargay N."/>
            <person name="Dooley K."/>
            <person name="Dooley E."/>
            <person name="Doricent M."/>
            <person name="Dorje P."/>
            <person name="Dorjee K."/>
            <person name="Dupes A."/>
            <person name="Elong R."/>
            <person name="Falk J."/>
            <person name="Farina A."/>
            <person name="Faro S."/>
            <person name="Ferguson D."/>
            <person name="Fisher S."/>
            <person name="Foley C.D."/>
            <person name="Franke A."/>
            <person name="Friedrich D."/>
            <person name="Gadbois L."/>
            <person name="Gearin G."/>
            <person name="Gearin C.R."/>
            <person name="Giannoukos G."/>
            <person name="Goode T."/>
            <person name="Graham J."/>
            <person name="Grandbois E."/>
            <person name="Grewal S."/>
            <person name="Gyaltsen K."/>
            <person name="Hafez N."/>
            <person name="Hagos B."/>
            <person name="Hall J."/>
            <person name="Henson C."/>
            <person name="Hollinger A."/>
            <person name="Honan T."/>
            <person name="Huard M.D."/>
            <person name="Hughes L."/>
            <person name="Hurhula B."/>
            <person name="Husby M.E."/>
            <person name="Kamat A."/>
            <person name="Kanga B."/>
            <person name="Kashin S."/>
            <person name="Khazanovich D."/>
            <person name="Kisner P."/>
            <person name="Lance K."/>
            <person name="Lara M."/>
            <person name="Lee W."/>
            <person name="Lennon N."/>
            <person name="Letendre F."/>
            <person name="LeVine R."/>
            <person name="Lipovsky A."/>
            <person name="Liu X."/>
            <person name="Liu J."/>
            <person name="Liu S."/>
            <person name="Lokyitsang T."/>
            <person name="Lokyitsang Y."/>
            <person name="Lubonja R."/>
            <person name="Lui A."/>
            <person name="MacDonald P."/>
            <person name="Magnisalis V."/>
            <person name="Maru K."/>
            <person name="Matthews C."/>
            <person name="McCusker W."/>
            <person name="McDonough S."/>
            <person name="Mehta T."/>
            <person name="Meldrim J."/>
            <person name="Meneus L."/>
            <person name="Mihai O."/>
            <person name="Mihalev A."/>
            <person name="Mihova T."/>
            <person name="Mittelman R."/>
            <person name="Mlenga V."/>
            <person name="Montmayeur A."/>
            <person name="Mulrain L."/>
            <person name="Navidi A."/>
            <person name="Naylor J."/>
            <person name="Negash T."/>
            <person name="Nguyen T."/>
            <person name="Nguyen N."/>
            <person name="Nicol R."/>
            <person name="Norbu C."/>
            <person name="Norbu N."/>
            <person name="Novod N."/>
            <person name="O'Neill B."/>
            <person name="Osman S."/>
            <person name="Markiewicz E."/>
            <person name="Oyono O.L."/>
            <person name="Patti C."/>
            <person name="Phunkhang P."/>
            <person name="Pierre F."/>
            <person name="Priest M."/>
            <person name="Raghuraman S."/>
            <person name="Rege F."/>
            <person name="Reyes R."/>
            <person name="Rise C."/>
            <person name="Rogov P."/>
            <person name="Ross K."/>
            <person name="Ryan E."/>
            <person name="Settipalli S."/>
            <person name="Shea T."/>
            <person name="Sherpa N."/>
            <person name="Shi L."/>
            <person name="Shih D."/>
            <person name="Sparrow T."/>
            <person name="Spaulding J."/>
            <person name="Stalker J."/>
            <person name="Stange-Thomann N."/>
            <person name="Stavropoulos S."/>
            <person name="Stone C."/>
            <person name="Strader C."/>
            <person name="Tesfaye S."/>
            <person name="Thomson T."/>
            <person name="Thoulutsang Y."/>
            <person name="Thoulutsang D."/>
            <person name="Topham K."/>
            <person name="Topping I."/>
            <person name="Tsamla T."/>
            <person name="Vassiliev H."/>
            <person name="Vo A."/>
            <person name="Wangchuk T."/>
            <person name="Wangdi T."/>
            <person name="Weiand M."/>
            <person name="Wilkinson J."/>
            <person name="Wilson A."/>
            <person name="Yadav S."/>
            <person name="Young G."/>
            <person name="Yu Q."/>
            <person name="Zembek L."/>
            <person name="Zhong D."/>
            <person name="Zimmer A."/>
            <person name="Zwirko Z."/>
            <person name="Jaffe D.B."/>
            <person name="Alvarez P."/>
            <person name="Brockman W."/>
            <person name="Butler J."/>
            <person name="Chin C."/>
            <person name="Gnerre S."/>
            <person name="Grabherr M."/>
            <person name="Kleber M."/>
            <person name="Mauceli E."/>
            <person name="MacCallum I."/>
        </authorList>
    </citation>
    <scope>NUCLEOTIDE SEQUENCE [LARGE SCALE GENOMIC DNA]</scope>
    <source>
        <strain evidence="6 7">TSC#14021-0224.01</strain>
    </source>
</reference>
<dbReference type="InterPro" id="IPR005225">
    <property type="entry name" value="Small_GTP-bd"/>
</dbReference>
<dbReference type="PROSITE" id="PS51420">
    <property type="entry name" value="RHO"/>
    <property type="match status" value="1"/>
</dbReference>
<dbReference type="Proteomes" id="UP000008711">
    <property type="component" value="Unassembled WGS sequence"/>
</dbReference>
<keyword evidence="3" id="KW-0342">GTP-binding</keyword>
<protein>
    <submittedName>
        <fullName evidence="6">Uncharacterized protein</fullName>
    </submittedName>
</protein>
<dbReference type="InterPro" id="IPR027417">
    <property type="entry name" value="P-loop_NTPase"/>
</dbReference>
<dbReference type="InterPro" id="IPR050305">
    <property type="entry name" value="Small_GTPase_Rab"/>
</dbReference>
<evidence type="ECO:0000256" key="5">
    <source>
        <dbReference type="ARBA" id="ARBA00023289"/>
    </source>
</evidence>
<dbReference type="CDD" id="cd00154">
    <property type="entry name" value="Rab"/>
    <property type="match status" value="1"/>
</dbReference>
<dbReference type="FunFam" id="3.40.50.300:FF:001808">
    <property type="entry name" value="Rab GTPase"/>
    <property type="match status" value="1"/>
</dbReference>
<proteinExistence type="inferred from homology"/>
<dbReference type="OMA" id="LDCAHES"/>
<keyword evidence="5" id="KW-0636">Prenylation</keyword>
<dbReference type="AlphaFoldDB" id="B3NW19"/>
<dbReference type="SMART" id="SM00174">
    <property type="entry name" value="RHO"/>
    <property type="match status" value="1"/>
</dbReference>
<keyword evidence="7" id="KW-1185">Reference proteome</keyword>
<dbReference type="SMART" id="SM00173">
    <property type="entry name" value="RAS"/>
    <property type="match status" value="1"/>
</dbReference>
<evidence type="ECO:0000256" key="3">
    <source>
        <dbReference type="ARBA" id="ARBA00023134"/>
    </source>
</evidence>
<dbReference type="OrthoDB" id="7838018at2759"/>
<gene>
    <name evidence="6" type="primary">Dere\GG18360</name>
    <name evidence="6" type="synonym">dere_GLEANR_3204</name>
    <name evidence="6" type="synonym">GG18360</name>
    <name evidence="6" type="ORF">Dere_GG18360</name>
</gene>
<dbReference type="PROSITE" id="PS51421">
    <property type="entry name" value="RAS"/>
    <property type="match status" value="1"/>
</dbReference>
<evidence type="ECO:0000256" key="4">
    <source>
        <dbReference type="ARBA" id="ARBA00023288"/>
    </source>
</evidence>
<dbReference type="Gene3D" id="3.40.50.300">
    <property type="entry name" value="P-loop containing nucleotide triphosphate hydrolases"/>
    <property type="match status" value="1"/>
</dbReference>
<dbReference type="InterPro" id="IPR001806">
    <property type="entry name" value="Small_GTPase"/>
</dbReference>
<dbReference type="EMBL" id="CH954180">
    <property type="protein sequence ID" value="EDV46152.1"/>
    <property type="molecule type" value="Genomic_DNA"/>
</dbReference>
<name>B3NW19_DROER</name>
<keyword evidence="4" id="KW-0449">Lipoprotein</keyword>
<reference evidence="6 7" key="2">
    <citation type="journal article" date="2008" name="Bioinformatics">
        <title>Assembly reconciliation.</title>
        <authorList>
            <person name="Zimin A.V."/>
            <person name="Smith D.R."/>
            <person name="Sutton G."/>
            <person name="Yorke J.A."/>
        </authorList>
    </citation>
    <scope>NUCLEOTIDE SEQUENCE [LARGE SCALE GENOMIC DNA]</scope>
    <source>
        <strain evidence="6 7">TSC#14021-0224.01</strain>
    </source>
</reference>
<evidence type="ECO:0000256" key="1">
    <source>
        <dbReference type="ARBA" id="ARBA00006270"/>
    </source>
</evidence>
<dbReference type="PANTHER" id="PTHR47980">
    <property type="entry name" value="LD44762P"/>
    <property type="match status" value="1"/>
</dbReference>
<dbReference type="SMART" id="SM00176">
    <property type="entry name" value="RAN"/>
    <property type="match status" value="1"/>
</dbReference>
<organism evidence="6 7">
    <name type="scientific">Drosophila erecta</name>
    <name type="common">Fruit fly</name>
    <dbReference type="NCBI Taxonomy" id="7220"/>
    <lineage>
        <taxon>Eukaryota</taxon>
        <taxon>Metazoa</taxon>
        <taxon>Ecdysozoa</taxon>
        <taxon>Arthropoda</taxon>
        <taxon>Hexapoda</taxon>
        <taxon>Insecta</taxon>
        <taxon>Pterygota</taxon>
        <taxon>Neoptera</taxon>
        <taxon>Endopterygota</taxon>
        <taxon>Diptera</taxon>
        <taxon>Brachycera</taxon>
        <taxon>Muscomorpha</taxon>
        <taxon>Ephydroidea</taxon>
        <taxon>Drosophilidae</taxon>
        <taxon>Drosophila</taxon>
        <taxon>Sophophora</taxon>
    </lineage>
</organism>